<accession>A0A068UJB4</accession>
<protein>
    <submittedName>
        <fullName evidence="2">Uncharacterized protein</fullName>
    </submittedName>
</protein>
<keyword evidence="1" id="KW-0472">Membrane</keyword>
<name>A0A068UJB4_COFCA</name>
<keyword evidence="3" id="KW-1185">Reference proteome</keyword>
<sequence length="66" mass="7671">MWTANNVRKSHNSFILFIFPYLIIHWLAPLFDWTGMKTPSHRASSSPPLVLFCPTRMGITTPKRQL</sequence>
<dbReference type="Gramene" id="CDP08309">
    <property type="protein sequence ID" value="CDP08309"/>
    <property type="gene ID" value="GSCOC_T00027102001"/>
</dbReference>
<proteinExistence type="predicted"/>
<dbReference type="Proteomes" id="UP000295252">
    <property type="component" value="Chromosome X"/>
</dbReference>
<reference evidence="3" key="1">
    <citation type="journal article" date="2014" name="Science">
        <title>The coffee genome provides insight into the convergent evolution of caffeine biosynthesis.</title>
        <authorList>
            <person name="Denoeud F."/>
            <person name="Carretero-Paulet L."/>
            <person name="Dereeper A."/>
            <person name="Droc G."/>
            <person name="Guyot R."/>
            <person name="Pietrella M."/>
            <person name="Zheng C."/>
            <person name="Alberti A."/>
            <person name="Anthony F."/>
            <person name="Aprea G."/>
            <person name="Aury J.M."/>
            <person name="Bento P."/>
            <person name="Bernard M."/>
            <person name="Bocs S."/>
            <person name="Campa C."/>
            <person name="Cenci A."/>
            <person name="Combes M.C."/>
            <person name="Crouzillat D."/>
            <person name="Da Silva C."/>
            <person name="Daddiego L."/>
            <person name="De Bellis F."/>
            <person name="Dussert S."/>
            <person name="Garsmeur O."/>
            <person name="Gayraud T."/>
            <person name="Guignon V."/>
            <person name="Jahn K."/>
            <person name="Jamilloux V."/>
            <person name="Joet T."/>
            <person name="Labadie K."/>
            <person name="Lan T."/>
            <person name="Leclercq J."/>
            <person name="Lepelley M."/>
            <person name="Leroy T."/>
            <person name="Li L.T."/>
            <person name="Librado P."/>
            <person name="Lopez L."/>
            <person name="Munoz A."/>
            <person name="Noel B."/>
            <person name="Pallavicini A."/>
            <person name="Perrotta G."/>
            <person name="Poncet V."/>
            <person name="Pot D."/>
            <person name="Priyono X."/>
            <person name="Rigoreau M."/>
            <person name="Rouard M."/>
            <person name="Rozas J."/>
            <person name="Tranchant-Dubreuil C."/>
            <person name="VanBuren R."/>
            <person name="Zhang Q."/>
            <person name="Andrade A.C."/>
            <person name="Argout X."/>
            <person name="Bertrand B."/>
            <person name="de Kochko A."/>
            <person name="Graziosi G."/>
            <person name="Henry R.J."/>
            <person name="Jayarama X."/>
            <person name="Ming R."/>
            <person name="Nagai C."/>
            <person name="Rounsley S."/>
            <person name="Sankoff D."/>
            <person name="Giuliano G."/>
            <person name="Albert V.A."/>
            <person name="Wincker P."/>
            <person name="Lashermes P."/>
        </authorList>
    </citation>
    <scope>NUCLEOTIDE SEQUENCE [LARGE SCALE GENOMIC DNA]</scope>
    <source>
        <strain evidence="3">cv. DH200-94</strain>
    </source>
</reference>
<keyword evidence="1" id="KW-1133">Transmembrane helix</keyword>
<evidence type="ECO:0000313" key="3">
    <source>
        <dbReference type="Proteomes" id="UP000295252"/>
    </source>
</evidence>
<dbReference type="InParanoid" id="A0A068UJB4"/>
<dbReference type="AlphaFoldDB" id="A0A068UJB4"/>
<evidence type="ECO:0000313" key="2">
    <source>
        <dbReference type="EMBL" id="CDP08309.1"/>
    </source>
</evidence>
<evidence type="ECO:0000256" key="1">
    <source>
        <dbReference type="SAM" id="Phobius"/>
    </source>
</evidence>
<keyword evidence="1" id="KW-0812">Transmembrane</keyword>
<dbReference type="EMBL" id="HG739115">
    <property type="protein sequence ID" value="CDP08309.1"/>
    <property type="molecule type" value="Genomic_DNA"/>
</dbReference>
<organism evidence="2 3">
    <name type="scientific">Coffea canephora</name>
    <name type="common">Robusta coffee</name>
    <dbReference type="NCBI Taxonomy" id="49390"/>
    <lineage>
        <taxon>Eukaryota</taxon>
        <taxon>Viridiplantae</taxon>
        <taxon>Streptophyta</taxon>
        <taxon>Embryophyta</taxon>
        <taxon>Tracheophyta</taxon>
        <taxon>Spermatophyta</taxon>
        <taxon>Magnoliopsida</taxon>
        <taxon>eudicotyledons</taxon>
        <taxon>Gunneridae</taxon>
        <taxon>Pentapetalae</taxon>
        <taxon>asterids</taxon>
        <taxon>lamiids</taxon>
        <taxon>Gentianales</taxon>
        <taxon>Rubiaceae</taxon>
        <taxon>Ixoroideae</taxon>
        <taxon>Gardenieae complex</taxon>
        <taxon>Bertiereae - Coffeeae clade</taxon>
        <taxon>Coffeeae</taxon>
        <taxon>Coffea</taxon>
    </lineage>
</organism>
<gene>
    <name evidence="2" type="ORF">GSCOC_T00027102001</name>
</gene>
<feature type="transmembrane region" description="Helical" evidence="1">
    <location>
        <begin position="12"/>
        <end position="31"/>
    </location>
</feature>